<proteinExistence type="predicted"/>
<gene>
    <name evidence="10" type="ORF">CHIRRI_LOCUS3170</name>
</gene>
<reference evidence="10" key="2">
    <citation type="submission" date="2022-10" db="EMBL/GenBank/DDBJ databases">
        <authorList>
            <consortium name="ENA_rothamsted_submissions"/>
            <consortium name="culmorum"/>
            <person name="King R."/>
        </authorList>
    </citation>
    <scope>NUCLEOTIDE SEQUENCE</scope>
</reference>
<feature type="region of interest" description="Disordered" evidence="8">
    <location>
        <begin position="1"/>
        <end position="57"/>
    </location>
</feature>
<feature type="compositionally biased region" description="Low complexity" evidence="8">
    <location>
        <begin position="23"/>
        <end position="35"/>
    </location>
</feature>
<dbReference type="PRINTS" id="PR00053">
    <property type="entry name" value="FORKHEAD"/>
</dbReference>
<evidence type="ECO:0000313" key="11">
    <source>
        <dbReference type="Proteomes" id="UP001153620"/>
    </source>
</evidence>
<keyword evidence="6 7" id="KW-0539">Nucleus</keyword>
<dbReference type="OrthoDB" id="5402974at2759"/>
<comment type="subcellular location">
    <subcellularLocation>
        <location evidence="1 7">Nucleus</location>
    </subcellularLocation>
</comment>
<keyword evidence="3" id="KW-0805">Transcription regulation</keyword>
<dbReference type="CDD" id="cd20048">
    <property type="entry name" value="FH_FOXD4-like"/>
    <property type="match status" value="1"/>
</dbReference>
<dbReference type="GO" id="GO:0009653">
    <property type="term" value="P:anatomical structure morphogenesis"/>
    <property type="evidence" value="ECO:0007669"/>
    <property type="project" value="TreeGrafter"/>
</dbReference>
<evidence type="ECO:0000256" key="5">
    <source>
        <dbReference type="ARBA" id="ARBA00023163"/>
    </source>
</evidence>
<feature type="domain" description="Fork-head" evidence="9">
    <location>
        <begin position="59"/>
        <end position="153"/>
    </location>
</feature>
<keyword evidence="5" id="KW-0804">Transcription</keyword>
<feature type="DNA-binding region" description="Fork-head" evidence="7">
    <location>
        <begin position="59"/>
        <end position="153"/>
    </location>
</feature>
<evidence type="ECO:0000256" key="3">
    <source>
        <dbReference type="ARBA" id="ARBA00023015"/>
    </source>
</evidence>
<dbReference type="PANTHER" id="PTHR11829">
    <property type="entry name" value="FORKHEAD BOX PROTEIN"/>
    <property type="match status" value="1"/>
</dbReference>
<feature type="compositionally biased region" description="Polar residues" evidence="8">
    <location>
        <begin position="1"/>
        <end position="17"/>
    </location>
</feature>
<accession>A0A9N9RNX9</accession>
<name>A0A9N9RNX9_9DIPT</name>
<dbReference type="PROSITE" id="PS00658">
    <property type="entry name" value="FORK_HEAD_2"/>
    <property type="match status" value="1"/>
</dbReference>
<dbReference type="SUPFAM" id="SSF46785">
    <property type="entry name" value="Winged helix' DNA-binding domain"/>
    <property type="match status" value="1"/>
</dbReference>
<dbReference type="PANTHER" id="PTHR11829:SF402">
    <property type="entry name" value="FORK HEAD DOMAIN-CONTAINING PROTEIN FD3-RELATED"/>
    <property type="match status" value="1"/>
</dbReference>
<dbReference type="InterPro" id="IPR036390">
    <property type="entry name" value="WH_DNA-bd_sf"/>
</dbReference>
<keyword evidence="11" id="KW-1185">Reference proteome</keyword>
<evidence type="ECO:0000256" key="4">
    <source>
        <dbReference type="ARBA" id="ARBA00023125"/>
    </source>
</evidence>
<evidence type="ECO:0000256" key="7">
    <source>
        <dbReference type="PROSITE-ProRule" id="PRU00089"/>
    </source>
</evidence>
<dbReference type="GO" id="GO:0000978">
    <property type="term" value="F:RNA polymerase II cis-regulatory region sequence-specific DNA binding"/>
    <property type="evidence" value="ECO:0007669"/>
    <property type="project" value="TreeGrafter"/>
</dbReference>
<dbReference type="InterPro" id="IPR050211">
    <property type="entry name" value="FOX_domain-containing"/>
</dbReference>
<evidence type="ECO:0000259" key="9">
    <source>
        <dbReference type="PROSITE" id="PS50039"/>
    </source>
</evidence>
<dbReference type="GO" id="GO:0030154">
    <property type="term" value="P:cell differentiation"/>
    <property type="evidence" value="ECO:0007669"/>
    <property type="project" value="TreeGrafter"/>
</dbReference>
<sequence>MHPSLSSVEFHNAQSASPLPCKNNNNNLTNNVKSNEQTKSDEKRLDKQRDASPTSSTVKPPYSYIALITMSILQSPQKKLTLSGICEFIMNRFPYYKEKFPAWQNSIRHNLSLNDCFIKVPREPGNPGKGNFWTLDPLAEDMFDNGSFLRRRKRYKRVQLHPNLPFTNMFGPFHPFWIRKPVPVIPSLQFPPNMHHHPSASHPPMAHHQNSFNSNCVPFSFINFRGTNHSVMQSSEIDDRKLSNHKKEYFDSATIESIKNELFSANNNLVASGKFNNNEMQHSQQNNFNSATTTATAINNSYEDEDFNNDNIDVETDSDNDQHMSDVKQLNYHNLSDSTTIKSEEWNKIMKNTMMLKSNHIEHLIASGNDSNSPLPPFLQSDANQNNVDTKIISNDIKIDSDTDQTISGTKDSKVKRSVYATDDDDNEFFHDSFTEHNLLNLSDKKKGKYGNTKGFSIENLIGRIVEDR</sequence>
<dbReference type="Proteomes" id="UP001153620">
    <property type="component" value="Chromosome 1"/>
</dbReference>
<dbReference type="FunFam" id="1.10.10.10:FF:000016">
    <property type="entry name" value="Forkhead box protein I1"/>
    <property type="match status" value="1"/>
</dbReference>
<dbReference type="Pfam" id="PF00250">
    <property type="entry name" value="Forkhead"/>
    <property type="match status" value="1"/>
</dbReference>
<dbReference type="PROSITE" id="PS50039">
    <property type="entry name" value="FORK_HEAD_3"/>
    <property type="match status" value="1"/>
</dbReference>
<evidence type="ECO:0000256" key="8">
    <source>
        <dbReference type="SAM" id="MobiDB-lite"/>
    </source>
</evidence>
<keyword evidence="2" id="KW-0217">Developmental protein</keyword>
<evidence type="ECO:0000313" key="10">
    <source>
        <dbReference type="EMBL" id="CAG9800220.1"/>
    </source>
</evidence>
<evidence type="ECO:0000256" key="2">
    <source>
        <dbReference type="ARBA" id="ARBA00022473"/>
    </source>
</evidence>
<dbReference type="InterPro" id="IPR001766">
    <property type="entry name" value="Fork_head_dom"/>
</dbReference>
<feature type="compositionally biased region" description="Basic and acidic residues" evidence="8">
    <location>
        <begin position="36"/>
        <end position="50"/>
    </location>
</feature>
<dbReference type="AlphaFoldDB" id="A0A9N9RNX9"/>
<dbReference type="EMBL" id="OU895877">
    <property type="protein sequence ID" value="CAG9800220.1"/>
    <property type="molecule type" value="Genomic_DNA"/>
</dbReference>
<dbReference type="GO" id="GO:0000981">
    <property type="term" value="F:DNA-binding transcription factor activity, RNA polymerase II-specific"/>
    <property type="evidence" value="ECO:0007669"/>
    <property type="project" value="TreeGrafter"/>
</dbReference>
<dbReference type="GO" id="GO:0005634">
    <property type="term" value="C:nucleus"/>
    <property type="evidence" value="ECO:0007669"/>
    <property type="project" value="UniProtKB-SubCell"/>
</dbReference>
<dbReference type="InterPro" id="IPR036388">
    <property type="entry name" value="WH-like_DNA-bd_sf"/>
</dbReference>
<reference evidence="10" key="1">
    <citation type="submission" date="2022-01" db="EMBL/GenBank/DDBJ databases">
        <authorList>
            <person name="King R."/>
        </authorList>
    </citation>
    <scope>NUCLEOTIDE SEQUENCE</scope>
</reference>
<evidence type="ECO:0000256" key="1">
    <source>
        <dbReference type="ARBA" id="ARBA00004123"/>
    </source>
</evidence>
<dbReference type="Gene3D" id="1.10.10.10">
    <property type="entry name" value="Winged helix-like DNA-binding domain superfamily/Winged helix DNA-binding domain"/>
    <property type="match status" value="1"/>
</dbReference>
<dbReference type="SMART" id="SM00339">
    <property type="entry name" value="FH"/>
    <property type="match status" value="1"/>
</dbReference>
<keyword evidence="4 7" id="KW-0238">DNA-binding</keyword>
<evidence type="ECO:0000256" key="6">
    <source>
        <dbReference type="ARBA" id="ARBA00023242"/>
    </source>
</evidence>
<organism evidence="10 11">
    <name type="scientific">Chironomus riparius</name>
    <dbReference type="NCBI Taxonomy" id="315576"/>
    <lineage>
        <taxon>Eukaryota</taxon>
        <taxon>Metazoa</taxon>
        <taxon>Ecdysozoa</taxon>
        <taxon>Arthropoda</taxon>
        <taxon>Hexapoda</taxon>
        <taxon>Insecta</taxon>
        <taxon>Pterygota</taxon>
        <taxon>Neoptera</taxon>
        <taxon>Endopterygota</taxon>
        <taxon>Diptera</taxon>
        <taxon>Nematocera</taxon>
        <taxon>Chironomoidea</taxon>
        <taxon>Chironomidae</taxon>
        <taxon>Chironominae</taxon>
        <taxon>Chironomus</taxon>
    </lineage>
</organism>
<dbReference type="InterPro" id="IPR030456">
    <property type="entry name" value="TF_fork_head_CS_2"/>
</dbReference>
<protein>
    <recommendedName>
        <fullName evidence="9">Fork-head domain-containing protein</fullName>
    </recommendedName>
</protein>